<evidence type="ECO:0000256" key="1">
    <source>
        <dbReference type="SAM" id="Phobius"/>
    </source>
</evidence>
<keyword evidence="1" id="KW-1133">Transmembrane helix</keyword>
<evidence type="ECO:0000313" key="2">
    <source>
        <dbReference type="EMBL" id="GAG64180.1"/>
    </source>
</evidence>
<proteinExistence type="predicted"/>
<protein>
    <recommendedName>
        <fullName evidence="3">ABC transmembrane type-1 domain-containing protein</fullName>
    </recommendedName>
</protein>
<sequence length="75" mass="8367">AIPYLILGESTLSFFGLGIKPPMTSWGLLLSQANKIHVLKLYPWMLIPGLFIIISVLCFNFIGDGLRDVIDPYSK</sequence>
<dbReference type="PANTHER" id="PTHR43839:SF3">
    <property type="entry name" value="OLIGOPEPTIDE ABC TRANSPORTER, PERMEASE PROTEIN"/>
    <property type="match status" value="1"/>
</dbReference>
<organism evidence="2">
    <name type="scientific">marine sediment metagenome</name>
    <dbReference type="NCBI Taxonomy" id="412755"/>
    <lineage>
        <taxon>unclassified sequences</taxon>
        <taxon>metagenomes</taxon>
        <taxon>ecological metagenomes</taxon>
    </lineage>
</organism>
<keyword evidence="1" id="KW-0472">Membrane</keyword>
<comment type="caution">
    <text evidence="2">The sequence shown here is derived from an EMBL/GenBank/DDBJ whole genome shotgun (WGS) entry which is preliminary data.</text>
</comment>
<accession>X0Z478</accession>
<evidence type="ECO:0008006" key="3">
    <source>
        <dbReference type="Google" id="ProtNLM"/>
    </source>
</evidence>
<dbReference type="PANTHER" id="PTHR43839">
    <property type="entry name" value="OPPC IN A BINDING PROTEIN-DEPENDENT TRANSPORT SYSTEM"/>
    <property type="match status" value="1"/>
</dbReference>
<dbReference type="EMBL" id="BART01007824">
    <property type="protein sequence ID" value="GAG64180.1"/>
    <property type="molecule type" value="Genomic_DNA"/>
</dbReference>
<reference evidence="2" key="1">
    <citation type="journal article" date="2014" name="Front. Microbiol.">
        <title>High frequency of phylogenetically diverse reductive dehalogenase-homologous genes in deep subseafloor sedimentary metagenomes.</title>
        <authorList>
            <person name="Kawai M."/>
            <person name="Futagami T."/>
            <person name="Toyoda A."/>
            <person name="Takaki Y."/>
            <person name="Nishi S."/>
            <person name="Hori S."/>
            <person name="Arai W."/>
            <person name="Tsubouchi T."/>
            <person name="Morono Y."/>
            <person name="Uchiyama I."/>
            <person name="Ito T."/>
            <person name="Fujiyama A."/>
            <person name="Inagaki F."/>
            <person name="Takami H."/>
        </authorList>
    </citation>
    <scope>NUCLEOTIDE SEQUENCE</scope>
    <source>
        <strain evidence="2">Expedition CK06-06</strain>
    </source>
</reference>
<feature type="transmembrane region" description="Helical" evidence="1">
    <location>
        <begin position="41"/>
        <end position="62"/>
    </location>
</feature>
<keyword evidence="1" id="KW-0812">Transmembrane</keyword>
<feature type="non-terminal residue" evidence="2">
    <location>
        <position position="1"/>
    </location>
</feature>
<dbReference type="AlphaFoldDB" id="X0Z478"/>
<name>X0Z478_9ZZZZ</name>
<gene>
    <name evidence="2" type="ORF">S01H4_17733</name>
</gene>